<protein>
    <submittedName>
        <fullName evidence="2">Uncharacterized protein</fullName>
    </submittedName>
</protein>
<gene>
    <name evidence="2" type="ORF">QQ008_14065</name>
</gene>
<organism evidence="2 3">
    <name type="scientific">Splendidivirga corallicola</name>
    <dbReference type="NCBI Taxonomy" id="3051826"/>
    <lineage>
        <taxon>Bacteria</taxon>
        <taxon>Pseudomonadati</taxon>
        <taxon>Bacteroidota</taxon>
        <taxon>Cytophagia</taxon>
        <taxon>Cytophagales</taxon>
        <taxon>Splendidivirgaceae</taxon>
        <taxon>Splendidivirga</taxon>
    </lineage>
</organism>
<comment type="caution">
    <text evidence="2">The sequence shown here is derived from an EMBL/GenBank/DDBJ whole genome shotgun (WGS) entry which is preliminary data.</text>
</comment>
<reference evidence="2" key="1">
    <citation type="submission" date="2023-06" db="EMBL/GenBank/DDBJ databases">
        <title>Genomic of Parafulvivirga corallium.</title>
        <authorList>
            <person name="Wang G."/>
        </authorList>
    </citation>
    <scope>NUCLEOTIDE SEQUENCE</scope>
    <source>
        <strain evidence="2">BMA10</strain>
    </source>
</reference>
<feature type="transmembrane region" description="Helical" evidence="1">
    <location>
        <begin position="12"/>
        <end position="32"/>
    </location>
</feature>
<dbReference type="Proteomes" id="UP001172082">
    <property type="component" value="Unassembled WGS sequence"/>
</dbReference>
<evidence type="ECO:0000313" key="3">
    <source>
        <dbReference type="Proteomes" id="UP001172082"/>
    </source>
</evidence>
<evidence type="ECO:0000256" key="1">
    <source>
        <dbReference type="SAM" id="Phobius"/>
    </source>
</evidence>
<evidence type="ECO:0000313" key="2">
    <source>
        <dbReference type="EMBL" id="MDN5202508.1"/>
    </source>
</evidence>
<sequence>MNRYLTDQAKFMGWRVIMSILMLIGLTCYANAQQQNPGFQPDGPKIKRSFLRKVMTNFSLTLTTGYGRTLYKHDLPGFSLIEKGGQLYITNESAVSGSVQAYQNWLNAPVSQTITLGPQDQVVGTDSVSLAFRGSGGNIPLNFMIHYNIGNVRLGAGATFDLHSVKKLRPSFSKDLGFYETNLKSSLLKRYYIMGGYTFLVYRNFSHAAEIKFGTVNYGNNFSGISGKGPFVDIGVSIERHLSEYFRVILKPSVEFKGFKVTLPDNGFEIKHKSPTSFMQFGVSYNIPELPRCPIKACHIQINHVHGGKEYRSRRHPIYKKQNPKYGENYPKLLKYTGKNKRKLHY</sequence>
<dbReference type="EMBL" id="JAUJEA010000004">
    <property type="protein sequence ID" value="MDN5202508.1"/>
    <property type="molecule type" value="Genomic_DNA"/>
</dbReference>
<name>A0ABT8KQR4_9BACT</name>
<keyword evidence="1" id="KW-1133">Transmembrane helix</keyword>
<keyword evidence="1" id="KW-0472">Membrane</keyword>
<keyword evidence="3" id="KW-1185">Reference proteome</keyword>
<accession>A0ABT8KQR4</accession>
<dbReference type="RefSeq" id="WP_346752532.1">
    <property type="nucleotide sequence ID" value="NZ_JAUJEA010000004.1"/>
</dbReference>
<keyword evidence="1" id="KW-0812">Transmembrane</keyword>
<proteinExistence type="predicted"/>